<proteinExistence type="predicted"/>
<dbReference type="GO" id="GO:1990683">
    <property type="term" value="P:DNA double-strand break attachment to nuclear envelope"/>
    <property type="evidence" value="ECO:0007669"/>
    <property type="project" value="TreeGrafter"/>
</dbReference>
<feature type="domain" description="BRCT" evidence="4">
    <location>
        <begin position="8"/>
        <end position="103"/>
    </location>
</feature>
<evidence type="ECO:0000313" key="5">
    <source>
        <dbReference type="EMBL" id="OQO12027.1"/>
    </source>
</evidence>
<dbReference type="Gene3D" id="3.40.50.10190">
    <property type="entry name" value="BRCT domain"/>
    <property type="match status" value="5"/>
</dbReference>
<name>A0A1V8TKX9_9PEZI</name>
<dbReference type="GO" id="GO:0006355">
    <property type="term" value="P:regulation of DNA-templated transcription"/>
    <property type="evidence" value="ECO:0007669"/>
    <property type="project" value="InterPro"/>
</dbReference>
<evidence type="ECO:0000256" key="2">
    <source>
        <dbReference type="ARBA" id="ARBA00023242"/>
    </source>
</evidence>
<dbReference type="InterPro" id="IPR053036">
    <property type="entry name" value="CellCycle_DNARepair_Reg"/>
</dbReference>
<evidence type="ECO:0000259" key="4">
    <source>
        <dbReference type="PROSITE" id="PS50172"/>
    </source>
</evidence>
<dbReference type="PROSITE" id="PS00354">
    <property type="entry name" value="HMGI_Y"/>
    <property type="match status" value="1"/>
</dbReference>
<feature type="compositionally biased region" description="Acidic residues" evidence="3">
    <location>
        <begin position="499"/>
        <end position="519"/>
    </location>
</feature>
<dbReference type="PROSITE" id="PS50172">
    <property type="entry name" value="BRCT"/>
    <property type="match status" value="3"/>
</dbReference>
<feature type="region of interest" description="Disordered" evidence="3">
    <location>
        <begin position="455"/>
        <end position="572"/>
    </location>
</feature>
<dbReference type="InterPro" id="IPR001357">
    <property type="entry name" value="BRCT_dom"/>
</dbReference>
<comment type="subcellular location">
    <subcellularLocation>
        <location evidence="1">Nucleus</location>
    </subcellularLocation>
</comment>
<dbReference type="PANTHER" id="PTHR47667">
    <property type="entry name" value="REGULATOR OF TY1 TRANSPOSITION PROTEIN 107"/>
    <property type="match status" value="1"/>
</dbReference>
<dbReference type="FunFam" id="3.40.50.10190:FF:000048">
    <property type="entry name" value="DNA repair protein Rtt107"/>
    <property type="match status" value="1"/>
</dbReference>
<dbReference type="SMART" id="SM00292">
    <property type="entry name" value="BRCT"/>
    <property type="match status" value="4"/>
</dbReference>
<sequence length="902" mass="100228">MDGEAEGERAPLFEGIHFAVIPGEKVNVWNIVTTLEAEGGTHHTLTASQTIQDLASLTHIISSHVDFPEFADAVDMNINVVKPAWIETSLRRGKPANARPYNPDPAQVFSDLVVTAGNLPDGDVESIWAGVIALGGQWSGPLTKITTHIVTNDMNDPKCKMVQERQMKTLMVLPHWFDTCLRLGKKINERPYKFPNPDYLDHTIDWVPKAEPSPWLEGATTDRPSHTPESSPSPSPSESRKNLNVFMSKTVYFAKDLELSTNLRSVLCELIQTGGGVVTKDAVVADIYIGRYRDGSEYVSASRARKTVASLAWLYHVIQVSRWKDPTTRLLHYPVPRNGIPGFSNMVVSVSNYSGESRVYLENLVKYCGAEFTKTMKHTNTHLITAHKRSEKVEAAEEWNINIINHLWLEECYAKCMVMPLSNPKYTVFPTRTNLGELCGQMSLDMDRVERAYFRAPPSPAKAPSIKISKRKSVPQSSVPTGRRSVEYVAVPEPTPIVEDPETEPEEAEEEAEEEEEPEPIITEKKPRGRPRKSSLAAATPRNVIDGKENESPTSRGTGTGGRAAKQKAHTLIGSAVQDANLYSKEAKRKGGVIYGGRRSDHPEDFSSPVQEGPRKSKKRPSEEGTYDVTAQGSDLSDGETQKPGKKLKTSKTSIRGDHPVLPPVVHRMMVTGDERWINKPRVEDADRIKLRQVGVLLMQDPKEITVLVAKKILRTPKFVCALAWAPMVVDTKYLDAALKGKLVDNPSTLSDRDAEERLGFKLVEALDRARINNRQLLHGWKIYVSRDISGTFDTFKTIITVNGGAAYAFNGRTGLHIEGRVAGDEDIGPEKQHQGGDEELQYVYLVSGTTTAEQKLWPGFRDQVVKAGFQPKIVRSDWLLNAAMSQQVSWMDSWALSEGAK</sequence>
<keyword evidence="6" id="KW-1185">Reference proteome</keyword>
<dbReference type="InterPro" id="IPR036420">
    <property type="entry name" value="BRCT_dom_sf"/>
</dbReference>
<dbReference type="OrthoDB" id="342264at2759"/>
<feature type="domain" description="BRCT" evidence="4">
    <location>
        <begin position="104"/>
        <end position="194"/>
    </location>
</feature>
<dbReference type="GO" id="GO:0006302">
    <property type="term" value="P:double-strand break repair"/>
    <property type="evidence" value="ECO:0007669"/>
    <property type="project" value="TreeGrafter"/>
</dbReference>
<keyword evidence="2" id="KW-0539">Nucleus</keyword>
<dbReference type="InParanoid" id="A0A1V8TKX9"/>
<feature type="domain" description="BRCT" evidence="4">
    <location>
        <begin position="343"/>
        <end position="426"/>
    </location>
</feature>
<dbReference type="InterPro" id="IPR000637">
    <property type="entry name" value="HMGI/Y_DNA-bd_CS"/>
</dbReference>
<dbReference type="GO" id="GO:0005634">
    <property type="term" value="C:nucleus"/>
    <property type="evidence" value="ECO:0007669"/>
    <property type="project" value="UniProtKB-SubCell"/>
</dbReference>
<organism evidence="5 6">
    <name type="scientific">Cryoendolithus antarcticus</name>
    <dbReference type="NCBI Taxonomy" id="1507870"/>
    <lineage>
        <taxon>Eukaryota</taxon>
        <taxon>Fungi</taxon>
        <taxon>Dikarya</taxon>
        <taxon>Ascomycota</taxon>
        <taxon>Pezizomycotina</taxon>
        <taxon>Dothideomycetes</taxon>
        <taxon>Dothideomycetidae</taxon>
        <taxon>Cladosporiales</taxon>
        <taxon>Cladosporiaceae</taxon>
        <taxon>Cryoendolithus</taxon>
    </lineage>
</organism>
<protein>
    <recommendedName>
        <fullName evidence="4">BRCT domain-containing protein</fullName>
    </recommendedName>
</protein>
<dbReference type="GO" id="GO:0035361">
    <property type="term" value="C:Cul8-RING ubiquitin ligase complex"/>
    <property type="evidence" value="ECO:0007669"/>
    <property type="project" value="TreeGrafter"/>
</dbReference>
<feature type="region of interest" description="Disordered" evidence="3">
    <location>
        <begin position="213"/>
        <end position="241"/>
    </location>
</feature>
<dbReference type="CDD" id="cd18437">
    <property type="entry name" value="BRCT_BRC1_like_rpt3"/>
    <property type="match status" value="1"/>
</dbReference>
<evidence type="ECO:0000313" key="6">
    <source>
        <dbReference type="Proteomes" id="UP000192596"/>
    </source>
</evidence>
<gene>
    <name evidence="5" type="ORF">B0A48_02666</name>
</gene>
<accession>A0A1V8TKX9</accession>
<dbReference type="STRING" id="1507870.A0A1V8TKX9"/>
<feature type="region of interest" description="Disordered" evidence="3">
    <location>
        <begin position="593"/>
        <end position="661"/>
    </location>
</feature>
<dbReference type="Pfam" id="PF12738">
    <property type="entry name" value="PTCB-BRCT"/>
    <property type="match status" value="1"/>
</dbReference>
<dbReference type="AlphaFoldDB" id="A0A1V8TKX9"/>
<dbReference type="CDD" id="cd18436">
    <property type="entry name" value="BRCT_BRC1_like_rpt2"/>
    <property type="match status" value="1"/>
</dbReference>
<dbReference type="CDD" id="cd18438">
    <property type="entry name" value="BRCT_BRC1_like_rpt4"/>
    <property type="match status" value="1"/>
</dbReference>
<evidence type="ECO:0000256" key="1">
    <source>
        <dbReference type="ARBA" id="ARBA00004123"/>
    </source>
</evidence>
<dbReference type="SUPFAM" id="SSF52113">
    <property type="entry name" value="BRCT domain"/>
    <property type="match status" value="4"/>
</dbReference>
<evidence type="ECO:0000256" key="3">
    <source>
        <dbReference type="SAM" id="MobiDB-lite"/>
    </source>
</evidence>
<dbReference type="Pfam" id="PF16770">
    <property type="entry name" value="RTT107_BRCT_5"/>
    <property type="match status" value="1"/>
</dbReference>
<dbReference type="PANTHER" id="PTHR47667:SF1">
    <property type="entry name" value="REGULATOR OF TY1 TRANSPOSITION PROTEIN 107"/>
    <property type="match status" value="1"/>
</dbReference>
<dbReference type="Proteomes" id="UP000192596">
    <property type="component" value="Unassembled WGS sequence"/>
</dbReference>
<dbReference type="EMBL" id="NAJO01000005">
    <property type="protein sequence ID" value="OQO12027.1"/>
    <property type="molecule type" value="Genomic_DNA"/>
</dbReference>
<comment type="caution">
    <text evidence="5">The sequence shown here is derived from an EMBL/GenBank/DDBJ whole genome shotgun (WGS) entry which is preliminary data.</text>
</comment>
<reference evidence="6" key="1">
    <citation type="submission" date="2017-03" db="EMBL/GenBank/DDBJ databases">
        <title>Genomes of endolithic fungi from Antarctica.</title>
        <authorList>
            <person name="Coleine C."/>
            <person name="Masonjones S."/>
            <person name="Stajich J.E."/>
        </authorList>
    </citation>
    <scope>NUCLEOTIDE SEQUENCE [LARGE SCALE GENOMIC DNA]</scope>
    <source>
        <strain evidence="6">CCFEE 5527</strain>
    </source>
</reference>